<dbReference type="PANTHER" id="PTHR43806">
    <property type="entry name" value="PEPTIDASE S8"/>
    <property type="match status" value="1"/>
</dbReference>
<evidence type="ECO:0000256" key="3">
    <source>
        <dbReference type="ARBA" id="ARBA00022801"/>
    </source>
</evidence>
<evidence type="ECO:0000259" key="7">
    <source>
        <dbReference type="Pfam" id="PF00082"/>
    </source>
</evidence>
<dbReference type="InterPro" id="IPR023828">
    <property type="entry name" value="Peptidase_S8_Ser-AS"/>
</dbReference>
<accession>A0ABZ0W1N2</accession>
<feature type="active site" description="Charge relay system" evidence="5">
    <location>
        <position position="301"/>
    </location>
</feature>
<gene>
    <name evidence="8" type="ORF">U0035_15060</name>
</gene>
<dbReference type="InterPro" id="IPR036852">
    <property type="entry name" value="Peptidase_S8/S53_dom_sf"/>
</dbReference>
<dbReference type="Proteomes" id="UP001325680">
    <property type="component" value="Chromosome"/>
</dbReference>
<dbReference type="PROSITE" id="PS00136">
    <property type="entry name" value="SUBTILASE_ASP"/>
    <property type="match status" value="1"/>
</dbReference>
<evidence type="ECO:0000313" key="8">
    <source>
        <dbReference type="EMBL" id="WQD36991.1"/>
    </source>
</evidence>
<proteinExistence type="inferred from homology"/>
<dbReference type="SUPFAM" id="SSF49373">
    <property type="entry name" value="Invasin/intimin cell-adhesion fragments"/>
    <property type="match status" value="1"/>
</dbReference>
<dbReference type="InterPro" id="IPR050131">
    <property type="entry name" value="Peptidase_S8_subtilisin-like"/>
</dbReference>
<dbReference type="PROSITE" id="PS51892">
    <property type="entry name" value="SUBTILASE"/>
    <property type="match status" value="1"/>
</dbReference>
<dbReference type="RefSeq" id="WP_114791911.1">
    <property type="nucleotide sequence ID" value="NZ_CP139960.1"/>
</dbReference>
<dbReference type="SUPFAM" id="SSF52743">
    <property type="entry name" value="Subtilisin-like"/>
    <property type="match status" value="1"/>
</dbReference>
<dbReference type="InterPro" id="IPR000209">
    <property type="entry name" value="Peptidase_S8/S53_dom"/>
</dbReference>
<keyword evidence="4 5" id="KW-0720">Serine protease</keyword>
<dbReference type="EMBL" id="CP139960">
    <property type="protein sequence ID" value="WQD36991.1"/>
    <property type="molecule type" value="Genomic_DNA"/>
</dbReference>
<name>A0ABZ0W1N2_9BACT</name>
<feature type="domain" description="Peptidase S8/S53" evidence="7">
    <location>
        <begin position="292"/>
        <end position="557"/>
    </location>
</feature>
<evidence type="ECO:0000256" key="5">
    <source>
        <dbReference type="PROSITE-ProRule" id="PRU01240"/>
    </source>
</evidence>
<dbReference type="InterPro" id="IPR015500">
    <property type="entry name" value="Peptidase_S8_subtilisin-rel"/>
</dbReference>
<dbReference type="Pfam" id="PF00082">
    <property type="entry name" value="Peptidase_S8"/>
    <property type="match status" value="1"/>
</dbReference>
<feature type="active site" description="Charge relay system" evidence="5">
    <location>
        <position position="511"/>
    </location>
</feature>
<dbReference type="Gene3D" id="3.40.50.200">
    <property type="entry name" value="Peptidase S8/S53 domain"/>
    <property type="match status" value="1"/>
</dbReference>
<evidence type="ECO:0000313" key="9">
    <source>
        <dbReference type="Proteomes" id="UP001325680"/>
    </source>
</evidence>
<protein>
    <submittedName>
        <fullName evidence="8">S8 family serine peptidase</fullName>
    </submittedName>
</protein>
<sequence length="572" mass="61372">MKNRFPDNNIVKTSATGVSAKLGLWIISCLFLLLCMTACKKEKLPETEPPAANFSVSPSSITLSLNDSYSIPLYVLKDKDTLPASEVVWESENEQIVAFYSPGVIEAKWAGQTNVIAQGKDGKELARCVVTVTDSNIYKLRLILKDKDKHATLSVNNPSGFLSGRAIQRRQKQSIAVDENDLPIADEYLQEIAKIGGTIVAKSKWLKTVSVHVNDPTLLQKYKALSFIADAKIVWAKRKNAYQGPAGSWSFPGGNTAAPHITIGSDNNVYGRAFENIRQNKGNALHQLGFKGRNMLIAVIDAGFKDANKNTMLNNLHVVGAKSFIYEQPDPFFMDEHGGSVLSIIGGAKPAQYIGAAPEASYLLLTSEDNTDEYPIEEDYYVNALEYADSAGVDVVNTSLGYKEFPLPGMTNTFEILNGTTAHASRGVSMAFSKGILVVVSAGNDGSFVGSPADSPGALAVGMANAAGSVITASSRGMTVDGRIKPDVIAMGAGAYRINSAANVVTGTGTSYAAPAMTGMAACLWQAFPNLTNQQVRDIIRQSADRYASPTLPYGYGFPDMQKAYTLAQSLN</sequence>
<evidence type="ECO:0000256" key="1">
    <source>
        <dbReference type="ARBA" id="ARBA00011073"/>
    </source>
</evidence>
<dbReference type="PANTHER" id="PTHR43806:SF67">
    <property type="entry name" value="EGF-LIKE DOMAIN-CONTAINING PROTEIN"/>
    <property type="match status" value="1"/>
</dbReference>
<dbReference type="Gene3D" id="2.60.40.1080">
    <property type="match status" value="1"/>
</dbReference>
<evidence type="ECO:0000256" key="4">
    <source>
        <dbReference type="ARBA" id="ARBA00022825"/>
    </source>
</evidence>
<evidence type="ECO:0000256" key="2">
    <source>
        <dbReference type="ARBA" id="ARBA00022670"/>
    </source>
</evidence>
<dbReference type="PRINTS" id="PR00723">
    <property type="entry name" value="SUBTILISIN"/>
</dbReference>
<evidence type="ECO:0000256" key="6">
    <source>
        <dbReference type="RuleBase" id="RU003355"/>
    </source>
</evidence>
<reference evidence="8 9" key="1">
    <citation type="submission" date="2023-12" db="EMBL/GenBank/DDBJ databases">
        <title>Genome sequencing and assembly of bacterial species from a model synthetic community.</title>
        <authorList>
            <person name="Hogle S.L."/>
        </authorList>
    </citation>
    <scope>NUCLEOTIDE SEQUENCE [LARGE SCALE GENOMIC DNA]</scope>
    <source>
        <strain evidence="8 9">HAMBI_3031</strain>
    </source>
</reference>
<organism evidence="8 9">
    <name type="scientific">Niabella yanshanensis</name>
    <dbReference type="NCBI Taxonomy" id="577386"/>
    <lineage>
        <taxon>Bacteria</taxon>
        <taxon>Pseudomonadati</taxon>
        <taxon>Bacteroidota</taxon>
        <taxon>Chitinophagia</taxon>
        <taxon>Chitinophagales</taxon>
        <taxon>Chitinophagaceae</taxon>
        <taxon>Niabella</taxon>
    </lineage>
</organism>
<keyword evidence="9" id="KW-1185">Reference proteome</keyword>
<dbReference type="InterPro" id="IPR023827">
    <property type="entry name" value="Peptidase_S8_Asp-AS"/>
</dbReference>
<comment type="similarity">
    <text evidence="1 5 6">Belongs to the peptidase S8 family.</text>
</comment>
<keyword evidence="3 5" id="KW-0378">Hydrolase</keyword>
<dbReference type="InterPro" id="IPR008964">
    <property type="entry name" value="Invasin/intimin_cell_adhesion"/>
</dbReference>
<keyword evidence="2 5" id="KW-0645">Protease</keyword>
<dbReference type="PROSITE" id="PS00138">
    <property type="entry name" value="SUBTILASE_SER"/>
    <property type="match status" value="1"/>
</dbReference>
<feature type="active site" description="Charge relay system" evidence="5">
    <location>
        <position position="337"/>
    </location>
</feature>